<accession>A0A4P7VGV0</accession>
<feature type="domain" description="Peptidase M16 C-terminal" evidence="11">
    <location>
        <begin position="693"/>
        <end position="869"/>
    </location>
</feature>
<evidence type="ECO:0000256" key="4">
    <source>
        <dbReference type="ARBA" id="ARBA00022723"/>
    </source>
</evidence>
<dbReference type="GO" id="GO:0046872">
    <property type="term" value="F:metal ion binding"/>
    <property type="evidence" value="ECO:0007669"/>
    <property type="project" value="UniProtKB-KW"/>
</dbReference>
<dbReference type="KEGG" id="mgod:E7746_02935"/>
<dbReference type="Gene3D" id="3.30.830.10">
    <property type="entry name" value="Metalloenzyme, LuxS/M16 peptidase-like"/>
    <property type="match status" value="4"/>
</dbReference>
<feature type="chain" id="PRO_5020372135" evidence="9">
    <location>
        <begin position="25"/>
        <end position="937"/>
    </location>
</feature>
<dbReference type="Proteomes" id="UP000297031">
    <property type="component" value="Chromosome"/>
</dbReference>
<evidence type="ECO:0000256" key="9">
    <source>
        <dbReference type="SAM" id="SignalP"/>
    </source>
</evidence>
<dbReference type="Pfam" id="PF05193">
    <property type="entry name" value="Peptidase_M16_C"/>
    <property type="match status" value="2"/>
</dbReference>
<sequence>MRKFIQRLVCVACMAVAMPSFVSAQQQMPPIPVDDQVRIGKLDNGLTYYIRHNEYPKGQADFYIAQKVGSILEEDNQRGLAHFLEHMCFNGTKNFPGNEIVSWLESVGVKFGQNLNARTDVDETIYNISKVPTARESVQDSCLLILHDWADGLLLEDAEIDKERGVIHEEWRSTNVGSNRILENLLPVIYPGDRYAYRMPIGTMEVVDNFPYQALRDYYEKWYRPDQQCIAVVGDVDVDRIEGKIKEMFADIKMPENPAPRVYYPVADNDKPIIAIGKDKEQSRALVQLMFKRDATPDSLKGNLDYLVELYVVNMMTNMLNSRLSDIMSTSDAPFAVAQAMDGRFLAAKTKKALTLAGLAKGNDIKPVIESIYREALRAKRGGFTATEYDRARNEFLSALEAAYKNRNTQSSSVLVEEYVRNFIDNEPIPGIENEYNIMNLLAKQIPVEVINMAMLSLIPDKNLVVLAMLPDNGQFIIPTEAELSDVLTKVAAEDISAHVDEVKSEPLIAQLPKPGTVVSVGEDKLYGATVWTLSNGIKVVFKHTDFKDDEILFMATANGGTSVYGADDDLNLRFLPIAMLQSGLGSYTNSDLSKYLAGKQASVSVTLDDYARSVSGSCVVKDLPSLMELIYMTFTAYNITPDEFASTQNVYTGALQNQEANPEYQFGKGFQMDTYVSPRNYAVDVATIQNANRERILDIIHQQLADAGQFTFYFVGNVNAETLKPLVEQYIATLPKGAAPKEVKLAGLGFKKGASTDRETFKMDIPQTYVGITLTGDMPYTSKNQKLASIAGQILTGRLVKLVREDEGAVYSISAQGAMQRVSDNPVVMQSAFPMKPEMKDKVLGIIAEQFDDMSRNITPEELAKVKEFMVKSATEGLERNASWLSAMVGYNRLPVDTLTDAVDVINSITEDDVEAFMSELMKQNNYRVYILDPAE</sequence>
<evidence type="ECO:0000256" key="1">
    <source>
        <dbReference type="ARBA" id="ARBA00001947"/>
    </source>
</evidence>
<reference evidence="12 13" key="1">
    <citation type="submission" date="2019-02" db="EMBL/GenBank/DDBJ databases">
        <title>Isolation and identification of novel species under the genus Muribaculum.</title>
        <authorList>
            <person name="Miyake S."/>
            <person name="Ding Y."/>
            <person name="Low A."/>
            <person name="Soh M."/>
            <person name="Seedorf H."/>
        </authorList>
    </citation>
    <scope>NUCLEOTIDE SEQUENCE [LARGE SCALE GENOMIC DNA]</scope>
    <source>
        <strain evidence="12 13">TLL-A4</strain>
    </source>
</reference>
<keyword evidence="6" id="KW-0862">Zinc</keyword>
<evidence type="ECO:0000256" key="3">
    <source>
        <dbReference type="ARBA" id="ARBA00022670"/>
    </source>
</evidence>
<proteinExistence type="inferred from homology"/>
<evidence type="ECO:0000259" key="10">
    <source>
        <dbReference type="Pfam" id="PF00675"/>
    </source>
</evidence>
<evidence type="ECO:0000256" key="2">
    <source>
        <dbReference type="ARBA" id="ARBA00007261"/>
    </source>
</evidence>
<dbReference type="InterPro" id="IPR007863">
    <property type="entry name" value="Peptidase_M16_C"/>
</dbReference>
<comment type="similarity">
    <text evidence="2 8">Belongs to the peptidase M16 family.</text>
</comment>
<keyword evidence="4" id="KW-0479">Metal-binding</keyword>
<keyword evidence="5" id="KW-0378">Hydrolase</keyword>
<feature type="signal peptide" evidence="9">
    <location>
        <begin position="1"/>
        <end position="24"/>
    </location>
</feature>
<dbReference type="PANTHER" id="PTHR43690">
    <property type="entry name" value="NARDILYSIN"/>
    <property type="match status" value="1"/>
</dbReference>
<dbReference type="Pfam" id="PF00675">
    <property type="entry name" value="Peptidase_M16"/>
    <property type="match status" value="1"/>
</dbReference>
<dbReference type="GO" id="GO:0004222">
    <property type="term" value="F:metalloendopeptidase activity"/>
    <property type="evidence" value="ECO:0007669"/>
    <property type="project" value="InterPro"/>
</dbReference>
<dbReference type="RefSeq" id="WP_136409778.1">
    <property type="nucleotide sequence ID" value="NZ_CP039393.1"/>
</dbReference>
<dbReference type="GO" id="GO:0006508">
    <property type="term" value="P:proteolysis"/>
    <property type="evidence" value="ECO:0007669"/>
    <property type="project" value="UniProtKB-KW"/>
</dbReference>
<dbReference type="EMBL" id="CP039393">
    <property type="protein sequence ID" value="QCD34906.1"/>
    <property type="molecule type" value="Genomic_DNA"/>
</dbReference>
<dbReference type="SUPFAM" id="SSF63411">
    <property type="entry name" value="LuxS/MPP-like metallohydrolase"/>
    <property type="match status" value="3"/>
</dbReference>
<evidence type="ECO:0000256" key="5">
    <source>
        <dbReference type="ARBA" id="ARBA00022801"/>
    </source>
</evidence>
<evidence type="ECO:0000259" key="11">
    <source>
        <dbReference type="Pfam" id="PF05193"/>
    </source>
</evidence>
<keyword evidence="3" id="KW-0645">Protease</keyword>
<evidence type="ECO:0000313" key="12">
    <source>
        <dbReference type="EMBL" id="QCD34906.1"/>
    </source>
</evidence>
<dbReference type="InterPro" id="IPR001431">
    <property type="entry name" value="Pept_M16_Zn_BS"/>
</dbReference>
<evidence type="ECO:0000256" key="6">
    <source>
        <dbReference type="ARBA" id="ARBA00022833"/>
    </source>
</evidence>
<dbReference type="PROSITE" id="PS00143">
    <property type="entry name" value="INSULINASE"/>
    <property type="match status" value="1"/>
</dbReference>
<organism evidence="12 13">
    <name type="scientific">Muribaculum gordoncarteri</name>
    <dbReference type="NCBI Taxonomy" id="2530390"/>
    <lineage>
        <taxon>Bacteria</taxon>
        <taxon>Pseudomonadati</taxon>
        <taxon>Bacteroidota</taxon>
        <taxon>Bacteroidia</taxon>
        <taxon>Bacteroidales</taxon>
        <taxon>Muribaculaceae</taxon>
        <taxon>Muribaculum</taxon>
    </lineage>
</organism>
<name>A0A4P7VGV0_9BACT</name>
<dbReference type="InterPro" id="IPR050626">
    <property type="entry name" value="Peptidase_M16"/>
</dbReference>
<dbReference type="PANTHER" id="PTHR43690:SF34">
    <property type="entry name" value="ZINC PROTEASE PQQL-LIKE"/>
    <property type="match status" value="1"/>
</dbReference>
<dbReference type="OrthoDB" id="9811314at2"/>
<keyword evidence="9" id="KW-0732">Signal</keyword>
<evidence type="ECO:0000256" key="8">
    <source>
        <dbReference type="RuleBase" id="RU004447"/>
    </source>
</evidence>
<feature type="domain" description="Peptidase M16 N-terminal" evidence="10">
    <location>
        <begin position="66"/>
        <end position="183"/>
    </location>
</feature>
<evidence type="ECO:0000313" key="13">
    <source>
        <dbReference type="Proteomes" id="UP000297031"/>
    </source>
</evidence>
<dbReference type="InterPro" id="IPR011249">
    <property type="entry name" value="Metalloenz_LuxS/M16"/>
</dbReference>
<evidence type="ECO:0000256" key="7">
    <source>
        <dbReference type="ARBA" id="ARBA00023049"/>
    </source>
</evidence>
<protein>
    <submittedName>
        <fullName evidence="12">Insulinase family protein</fullName>
    </submittedName>
</protein>
<dbReference type="AlphaFoldDB" id="A0A4P7VGV0"/>
<keyword evidence="13" id="KW-1185">Reference proteome</keyword>
<gene>
    <name evidence="12" type="ORF">E7746_02935</name>
</gene>
<dbReference type="InterPro" id="IPR011765">
    <property type="entry name" value="Pept_M16_N"/>
</dbReference>
<keyword evidence="7" id="KW-0482">Metalloprotease</keyword>
<feature type="domain" description="Peptidase M16 C-terminal" evidence="11">
    <location>
        <begin position="210"/>
        <end position="395"/>
    </location>
</feature>
<comment type="cofactor">
    <cofactor evidence="1">
        <name>Zn(2+)</name>
        <dbReference type="ChEBI" id="CHEBI:29105"/>
    </cofactor>
</comment>